<dbReference type="InterPro" id="IPR007470">
    <property type="entry name" value="HemX"/>
</dbReference>
<feature type="transmembrane region" description="Helical" evidence="3">
    <location>
        <begin position="94"/>
        <end position="113"/>
    </location>
</feature>
<feature type="region of interest" description="Disordered" evidence="2">
    <location>
        <begin position="44"/>
        <end position="86"/>
    </location>
</feature>
<dbReference type="HOGENOM" id="CLU_036381_1_2_6"/>
<protein>
    <submittedName>
        <fullName evidence="4">Putative enzyme of heme biosynthesis</fullName>
        <ecNumber evidence="4">2.1.1.107</ecNumber>
    </submittedName>
</protein>
<name>A0A0A7S150_FRIPE</name>
<gene>
    <name evidence="4" type="ORF">FPB0191_00743</name>
</gene>
<dbReference type="AlphaFoldDB" id="A0A0A7S150"/>
<dbReference type="Proteomes" id="UP000030901">
    <property type="component" value="Chromosome"/>
</dbReference>
<feature type="compositionally biased region" description="Basic and acidic residues" evidence="2">
    <location>
        <begin position="58"/>
        <end position="68"/>
    </location>
</feature>
<dbReference type="EMBL" id="CP009056">
    <property type="protein sequence ID" value="AJA44572.1"/>
    <property type="molecule type" value="Genomic_DNA"/>
</dbReference>
<dbReference type="PANTHER" id="PTHR38043">
    <property type="entry name" value="PROTEIN HEMX"/>
    <property type="match status" value="1"/>
</dbReference>
<keyword evidence="3" id="KW-0472">Membrane</keyword>
<dbReference type="PANTHER" id="PTHR38043:SF1">
    <property type="entry name" value="PROTEIN HEMX"/>
    <property type="match status" value="1"/>
</dbReference>
<keyword evidence="4" id="KW-0808">Transferase</keyword>
<feature type="compositionally biased region" description="Polar residues" evidence="2">
    <location>
        <begin position="69"/>
        <end position="86"/>
    </location>
</feature>
<dbReference type="KEGG" id="fpp:FPB0191_00743"/>
<dbReference type="OrthoDB" id="5739852at2"/>
<evidence type="ECO:0000256" key="1">
    <source>
        <dbReference type="SAM" id="Coils"/>
    </source>
</evidence>
<evidence type="ECO:0000313" key="4">
    <source>
        <dbReference type="EMBL" id="AJA44572.1"/>
    </source>
</evidence>
<dbReference type="STRING" id="1267021.FPB0191_00743"/>
<dbReference type="GO" id="GO:0004851">
    <property type="term" value="F:uroporphyrin-III C-methyltransferase activity"/>
    <property type="evidence" value="ECO:0007669"/>
    <property type="project" value="UniProtKB-EC"/>
</dbReference>
<keyword evidence="4" id="KW-0489">Methyltransferase</keyword>
<proteinExistence type="predicted"/>
<reference evidence="4 5" key="1">
    <citation type="journal article" date="2014" name="Appl. Environ. Microbiol.">
        <title>Gut symbionts from distinct hosts exhibit genotoxic activity via divergent colibactin biosynthetic pathways.</title>
        <authorList>
            <person name="Engel P."/>
            <person name="Vizcaino M.I."/>
            <person name="Crawford J.M."/>
        </authorList>
    </citation>
    <scope>NUCLEOTIDE SEQUENCE [LARGE SCALE GENOMIC DNA]</scope>
    <source>
        <strain evidence="4 5">PEB0191</strain>
    </source>
</reference>
<dbReference type="RefSeq" id="WP_052236740.1">
    <property type="nucleotide sequence ID" value="NZ_CP009056.1"/>
</dbReference>
<keyword evidence="5" id="KW-1185">Reference proteome</keyword>
<feature type="coiled-coil region" evidence="1">
    <location>
        <begin position="117"/>
        <end position="167"/>
    </location>
</feature>
<keyword evidence="3" id="KW-1133">Transmembrane helix</keyword>
<dbReference type="EC" id="2.1.1.107" evidence="4"/>
<dbReference type="Pfam" id="PF04375">
    <property type="entry name" value="HemX"/>
    <property type="match status" value="1"/>
</dbReference>
<evidence type="ECO:0000256" key="2">
    <source>
        <dbReference type="SAM" id="MobiDB-lite"/>
    </source>
</evidence>
<dbReference type="GO" id="GO:0032259">
    <property type="term" value="P:methylation"/>
    <property type="evidence" value="ECO:0007669"/>
    <property type="project" value="UniProtKB-KW"/>
</dbReference>
<organism evidence="4 5">
    <name type="scientific">Frischella perrara</name>
    <dbReference type="NCBI Taxonomy" id="1267021"/>
    <lineage>
        <taxon>Bacteria</taxon>
        <taxon>Pseudomonadati</taxon>
        <taxon>Pseudomonadota</taxon>
        <taxon>Gammaproteobacteria</taxon>
        <taxon>Orbales</taxon>
        <taxon>Orbaceae</taxon>
        <taxon>Frischella</taxon>
    </lineage>
</organism>
<keyword evidence="1" id="KW-0175">Coiled coil</keyword>
<accession>A0A0A7S150</accession>
<sequence>MVKNNTLLANQHLISANATLSNISTVNNYSLNDKDSKLIDSSLSTSEYQNMKKPANKATKESTPEKNGKNSNLSQDQSVSPNQKTNTKVPISKLSIIAIALTLCLGGFLYYHAHLQAERQKQIINQLQSELTNLKQTVTQSVNDEISTKLDNALTNQKQQLTDLTNKIHQQLSDQTQSQQQFFTKTNDALRVSENNIVQLNEHIAALSTTNNNVWLISQANYLVNLAGRKIWNDQDYTTARLLLKNADTSLAQANDPSLLPARQAINQDIAALSAISFTDFDGIEIQLMNLADTVSQLPLLDQLTGKIINNKQLSSNNPSVDDQKSSSSNWYQNLVKTSKSFLSQFIQVEKYDSFNECIAKAGQNKELINECQTHNAMIMPEHAPYLRENIKLKLLIAAQAVPRHQETIYQQALKDAITASNTYFDHNSASVKAFISELNKLQHQTINNQNVPQQLASYEELNKLMQVRVRAMLNN</sequence>
<evidence type="ECO:0000256" key="3">
    <source>
        <dbReference type="SAM" id="Phobius"/>
    </source>
</evidence>
<evidence type="ECO:0000313" key="5">
    <source>
        <dbReference type="Proteomes" id="UP000030901"/>
    </source>
</evidence>
<keyword evidence="3" id="KW-0812">Transmembrane</keyword>